<dbReference type="EMBL" id="JAYFUM010000018">
    <property type="protein sequence ID" value="MEA5140539.1"/>
    <property type="molecule type" value="Genomic_DNA"/>
</dbReference>
<dbReference type="NCBIfam" id="TIGR02937">
    <property type="entry name" value="sigma70-ECF"/>
    <property type="match status" value="1"/>
</dbReference>
<accession>A0ABU5QCF7</accession>
<sequence>MQSQKSLTSEKILWNTFRQGDRKAFALIYEQYIQALLNYGHKITQDESLIEDSIQDLFYELWNSKSNLSETDSIKFYLFKALRNKIYRNKEKNTFDVIDENQDLPDWLNEVSTEYNIILQEKEASQLNYLKKAIQKLPKRQQEAINLRFFHDFSNEEVAQLMGVNYQSACKFIYTGLRFLKEHIIYPILIILISNQLKIF</sequence>
<evidence type="ECO:0000256" key="4">
    <source>
        <dbReference type="ARBA" id="ARBA00023163"/>
    </source>
</evidence>
<evidence type="ECO:0000313" key="7">
    <source>
        <dbReference type="EMBL" id="MEA5140539.1"/>
    </source>
</evidence>
<dbReference type="SUPFAM" id="SSF88659">
    <property type="entry name" value="Sigma3 and sigma4 domains of RNA polymerase sigma factors"/>
    <property type="match status" value="1"/>
</dbReference>
<protein>
    <submittedName>
        <fullName evidence="7">Sigma-70 family RNA polymerase sigma factor</fullName>
    </submittedName>
</protein>
<dbReference type="Gene3D" id="1.10.1740.10">
    <property type="match status" value="1"/>
</dbReference>
<evidence type="ECO:0000256" key="2">
    <source>
        <dbReference type="ARBA" id="ARBA00023015"/>
    </source>
</evidence>
<dbReference type="InterPro" id="IPR013324">
    <property type="entry name" value="RNA_pol_sigma_r3/r4-like"/>
</dbReference>
<dbReference type="PANTHER" id="PTHR43133">
    <property type="entry name" value="RNA POLYMERASE ECF-TYPE SIGMA FACTO"/>
    <property type="match status" value="1"/>
</dbReference>
<feature type="domain" description="RNA polymerase sigma factor 70 region 4 type 2" evidence="6">
    <location>
        <begin position="128"/>
        <end position="169"/>
    </location>
</feature>
<dbReference type="PANTHER" id="PTHR43133:SF46">
    <property type="entry name" value="RNA POLYMERASE SIGMA-70 FACTOR ECF SUBFAMILY"/>
    <property type="match status" value="1"/>
</dbReference>
<dbReference type="Gene3D" id="1.10.10.10">
    <property type="entry name" value="Winged helix-like DNA-binding domain superfamily/Winged helix DNA-binding domain"/>
    <property type="match status" value="1"/>
</dbReference>
<keyword evidence="4" id="KW-0804">Transcription</keyword>
<reference evidence="7 8" key="1">
    <citation type="submission" date="2023-12" db="EMBL/GenBank/DDBJ databases">
        <title>Novel species of the genus Arcicella isolated from rivers.</title>
        <authorList>
            <person name="Lu H."/>
        </authorList>
    </citation>
    <scope>NUCLEOTIDE SEQUENCE [LARGE SCALE GENOMIC DNA]</scope>
    <source>
        <strain evidence="7 8">KCTC 23307</strain>
    </source>
</reference>
<keyword evidence="2" id="KW-0805">Transcription regulation</keyword>
<proteinExistence type="inferred from homology"/>
<name>A0ABU5QCF7_9BACT</name>
<dbReference type="InterPro" id="IPR036388">
    <property type="entry name" value="WH-like_DNA-bd_sf"/>
</dbReference>
<dbReference type="InterPro" id="IPR013325">
    <property type="entry name" value="RNA_pol_sigma_r2"/>
</dbReference>
<comment type="caution">
    <text evidence="7">The sequence shown here is derived from an EMBL/GenBank/DDBJ whole genome shotgun (WGS) entry which is preliminary data.</text>
</comment>
<evidence type="ECO:0000256" key="1">
    <source>
        <dbReference type="ARBA" id="ARBA00010641"/>
    </source>
</evidence>
<evidence type="ECO:0000259" key="6">
    <source>
        <dbReference type="Pfam" id="PF08281"/>
    </source>
</evidence>
<evidence type="ECO:0000256" key="3">
    <source>
        <dbReference type="ARBA" id="ARBA00023082"/>
    </source>
</evidence>
<dbReference type="Proteomes" id="UP001302949">
    <property type="component" value="Unassembled WGS sequence"/>
</dbReference>
<dbReference type="Pfam" id="PF04542">
    <property type="entry name" value="Sigma70_r2"/>
    <property type="match status" value="1"/>
</dbReference>
<dbReference type="InterPro" id="IPR007627">
    <property type="entry name" value="RNA_pol_sigma70_r2"/>
</dbReference>
<gene>
    <name evidence="7" type="ORF">VB248_15415</name>
</gene>
<evidence type="ECO:0000259" key="5">
    <source>
        <dbReference type="Pfam" id="PF04542"/>
    </source>
</evidence>
<dbReference type="InterPro" id="IPR013249">
    <property type="entry name" value="RNA_pol_sigma70_r4_t2"/>
</dbReference>
<keyword evidence="3" id="KW-0731">Sigma factor</keyword>
<dbReference type="Pfam" id="PF08281">
    <property type="entry name" value="Sigma70_r4_2"/>
    <property type="match status" value="1"/>
</dbReference>
<dbReference type="InterPro" id="IPR014284">
    <property type="entry name" value="RNA_pol_sigma-70_dom"/>
</dbReference>
<feature type="domain" description="RNA polymerase sigma-70 region 2" evidence="5">
    <location>
        <begin position="28"/>
        <end position="93"/>
    </location>
</feature>
<dbReference type="InterPro" id="IPR039425">
    <property type="entry name" value="RNA_pol_sigma-70-like"/>
</dbReference>
<comment type="similarity">
    <text evidence="1">Belongs to the sigma-70 factor family. ECF subfamily.</text>
</comment>
<dbReference type="CDD" id="cd06171">
    <property type="entry name" value="Sigma70_r4"/>
    <property type="match status" value="1"/>
</dbReference>
<dbReference type="RefSeq" id="WP_323297694.1">
    <property type="nucleotide sequence ID" value="NZ_JAYFUM010000018.1"/>
</dbReference>
<evidence type="ECO:0000313" key="8">
    <source>
        <dbReference type="Proteomes" id="UP001302949"/>
    </source>
</evidence>
<organism evidence="7 8">
    <name type="scientific">Arcicella rigui</name>
    <dbReference type="NCBI Taxonomy" id="797020"/>
    <lineage>
        <taxon>Bacteria</taxon>
        <taxon>Pseudomonadati</taxon>
        <taxon>Bacteroidota</taxon>
        <taxon>Cytophagia</taxon>
        <taxon>Cytophagales</taxon>
        <taxon>Flectobacillaceae</taxon>
        <taxon>Arcicella</taxon>
    </lineage>
</organism>
<dbReference type="SUPFAM" id="SSF88946">
    <property type="entry name" value="Sigma2 domain of RNA polymerase sigma factors"/>
    <property type="match status" value="1"/>
</dbReference>
<keyword evidence="8" id="KW-1185">Reference proteome</keyword>